<dbReference type="Gene3D" id="1.20.1050.10">
    <property type="match status" value="1"/>
</dbReference>
<organism evidence="3 4">
    <name type="scientific">Pseudomonas mandelii JR-1</name>
    <dbReference type="NCBI Taxonomy" id="1147786"/>
    <lineage>
        <taxon>Bacteria</taxon>
        <taxon>Pseudomonadati</taxon>
        <taxon>Pseudomonadota</taxon>
        <taxon>Gammaproteobacteria</taxon>
        <taxon>Pseudomonadales</taxon>
        <taxon>Pseudomonadaceae</taxon>
        <taxon>Pseudomonas</taxon>
    </lineage>
</organism>
<proteinExistence type="predicted"/>
<dbReference type="PANTHER" id="PTHR43968">
    <property type="match status" value="1"/>
</dbReference>
<protein>
    <submittedName>
        <fullName evidence="3">Putative glutathione S-transferase</fullName>
    </submittedName>
</protein>
<dbReference type="InterPro" id="IPR040079">
    <property type="entry name" value="Glutathione_S-Trfase"/>
</dbReference>
<dbReference type="GO" id="GO:0005737">
    <property type="term" value="C:cytoplasm"/>
    <property type="evidence" value="ECO:0007669"/>
    <property type="project" value="TreeGrafter"/>
</dbReference>
<evidence type="ECO:0000313" key="4">
    <source>
        <dbReference type="Proteomes" id="UP000026913"/>
    </source>
</evidence>
<dbReference type="InterPro" id="IPR004045">
    <property type="entry name" value="Glutathione_S-Trfase_N"/>
</dbReference>
<dbReference type="Pfam" id="PF02798">
    <property type="entry name" value="GST_N"/>
    <property type="match status" value="1"/>
</dbReference>
<gene>
    <name evidence="3" type="ORF">OU5_0814</name>
</gene>
<dbReference type="InterPro" id="IPR050983">
    <property type="entry name" value="GST_Omega/HSP26"/>
</dbReference>
<dbReference type="PROSITE" id="PS50404">
    <property type="entry name" value="GST_NTER"/>
    <property type="match status" value="1"/>
</dbReference>
<dbReference type="SUPFAM" id="SSF47616">
    <property type="entry name" value="GST C-terminal domain-like"/>
    <property type="match status" value="1"/>
</dbReference>
<keyword evidence="3" id="KW-0808">Transferase</keyword>
<dbReference type="Gene3D" id="3.40.30.10">
    <property type="entry name" value="Glutaredoxin"/>
    <property type="match status" value="1"/>
</dbReference>
<dbReference type="PANTHER" id="PTHR43968:SF6">
    <property type="entry name" value="GLUTATHIONE S-TRANSFERASE OMEGA"/>
    <property type="match status" value="1"/>
</dbReference>
<dbReference type="InterPro" id="IPR036282">
    <property type="entry name" value="Glutathione-S-Trfase_C_sf"/>
</dbReference>
<dbReference type="GO" id="GO:0016740">
    <property type="term" value="F:transferase activity"/>
    <property type="evidence" value="ECO:0007669"/>
    <property type="project" value="UniProtKB-KW"/>
</dbReference>
<dbReference type="SUPFAM" id="SSF52833">
    <property type="entry name" value="Thioredoxin-like"/>
    <property type="match status" value="1"/>
</dbReference>
<name>A0A024E6E1_9PSED</name>
<reference evidence="3 4" key="1">
    <citation type="journal article" date="2012" name="J. Bacteriol.">
        <title>Genome sequence of cold-adapted Pseudomonas mandelii strain JR-1.</title>
        <authorList>
            <person name="Jang S.H."/>
            <person name="Kim J."/>
            <person name="Kim J."/>
            <person name="Hong S."/>
            <person name="Lee C."/>
        </authorList>
    </citation>
    <scope>NUCLEOTIDE SEQUENCE [LARGE SCALE GENOMIC DNA]</scope>
    <source>
        <strain evidence="3 4">JR-1</strain>
    </source>
</reference>
<dbReference type="InterPro" id="IPR010987">
    <property type="entry name" value="Glutathione-S-Trfase_C-like"/>
</dbReference>
<sequence length="214" mass="23842">MKNGAIAMSLTLYGFDGSTYVRTVKMLLAEKDADFDQVQVNVIKGEPHLPEHLVRHPFGKVPVIDHDGFRVIETGAIIAYLDEVLPGPSITPDNAHDRARTHMAQGIYDAYGYGNLVQVFGYHLFPDFIGGQNEEARRKGIEHSKRVLRELMKIKGTDPYIAGLEPSIGDFYLAPGCAYIAMTPDAPQVFSVDGFDGWWKRMQSLPSYKATQPK</sequence>
<accession>A0A024E6E1</accession>
<dbReference type="PROSITE" id="PS50405">
    <property type="entry name" value="GST_CTER"/>
    <property type="match status" value="1"/>
</dbReference>
<dbReference type="AlphaFoldDB" id="A0A024E6E1"/>
<dbReference type="InterPro" id="IPR036249">
    <property type="entry name" value="Thioredoxin-like_sf"/>
</dbReference>
<dbReference type="KEGG" id="pman:OU5_0814"/>
<dbReference type="EMBL" id="CP005960">
    <property type="protein sequence ID" value="AHZ67893.1"/>
    <property type="molecule type" value="Genomic_DNA"/>
</dbReference>
<dbReference type="SFLD" id="SFLDG00358">
    <property type="entry name" value="Main_(cytGST)"/>
    <property type="match status" value="1"/>
</dbReference>
<evidence type="ECO:0000259" key="2">
    <source>
        <dbReference type="PROSITE" id="PS50405"/>
    </source>
</evidence>
<dbReference type="CDD" id="cd00299">
    <property type="entry name" value="GST_C_family"/>
    <property type="match status" value="1"/>
</dbReference>
<dbReference type="Proteomes" id="UP000026913">
    <property type="component" value="Chromosome"/>
</dbReference>
<feature type="domain" description="GST N-terminal" evidence="1">
    <location>
        <begin position="8"/>
        <end position="89"/>
    </location>
</feature>
<evidence type="ECO:0000259" key="1">
    <source>
        <dbReference type="PROSITE" id="PS50404"/>
    </source>
</evidence>
<dbReference type="HOGENOM" id="CLU_011226_5_2_6"/>
<evidence type="ECO:0000313" key="3">
    <source>
        <dbReference type="EMBL" id="AHZ67893.1"/>
    </source>
</evidence>
<feature type="domain" description="GST C-terminal" evidence="2">
    <location>
        <begin position="94"/>
        <end position="214"/>
    </location>
</feature>
<dbReference type="SFLD" id="SFLDS00019">
    <property type="entry name" value="Glutathione_Transferase_(cytos"/>
    <property type="match status" value="1"/>
</dbReference>